<dbReference type="EMBL" id="MU826848">
    <property type="protein sequence ID" value="KAJ7371339.1"/>
    <property type="molecule type" value="Genomic_DNA"/>
</dbReference>
<dbReference type="SUPFAM" id="SSF47823">
    <property type="entry name" value="lambda integrase-like, N-terminal domain"/>
    <property type="match status" value="1"/>
</dbReference>
<accession>A0A9X0CRZ7</accession>
<reference evidence="3" key="1">
    <citation type="submission" date="2023-01" db="EMBL/GenBank/DDBJ databases">
        <title>Genome assembly of the deep-sea coral Lophelia pertusa.</title>
        <authorList>
            <person name="Herrera S."/>
            <person name="Cordes E."/>
        </authorList>
    </citation>
    <scope>NUCLEOTIDE SEQUENCE</scope>
    <source>
        <strain evidence="3">USNM1676648</strain>
        <tissue evidence="3">Polyp</tissue>
    </source>
</reference>
<dbReference type="GO" id="GO:0003677">
    <property type="term" value="F:DNA binding"/>
    <property type="evidence" value="ECO:0007669"/>
    <property type="project" value="UniProtKB-KW"/>
</dbReference>
<protein>
    <recommendedName>
        <fullName evidence="2">Integrase SAM-like N-terminal domain-containing protein</fullName>
    </recommendedName>
</protein>
<keyword evidence="1" id="KW-0238">DNA-binding</keyword>
<name>A0A9X0CRZ7_9CNID</name>
<feature type="domain" description="Integrase SAM-like N-terminal" evidence="2">
    <location>
        <begin position="28"/>
        <end position="102"/>
    </location>
</feature>
<dbReference type="InterPro" id="IPR004107">
    <property type="entry name" value="Integrase_SAM-like_N"/>
</dbReference>
<proteinExistence type="predicted"/>
<dbReference type="InterPro" id="IPR010998">
    <property type="entry name" value="Integrase_recombinase_N"/>
</dbReference>
<dbReference type="AlphaFoldDB" id="A0A9X0CRZ7"/>
<evidence type="ECO:0000259" key="2">
    <source>
        <dbReference type="Pfam" id="PF02899"/>
    </source>
</evidence>
<dbReference type="Proteomes" id="UP001163046">
    <property type="component" value="Unassembled WGS sequence"/>
</dbReference>
<keyword evidence="4" id="KW-1185">Reference proteome</keyword>
<evidence type="ECO:0000313" key="3">
    <source>
        <dbReference type="EMBL" id="KAJ7371339.1"/>
    </source>
</evidence>
<evidence type="ECO:0000313" key="4">
    <source>
        <dbReference type="Proteomes" id="UP001163046"/>
    </source>
</evidence>
<dbReference type="OrthoDB" id="10666833at2759"/>
<evidence type="ECO:0000256" key="1">
    <source>
        <dbReference type="ARBA" id="ARBA00023125"/>
    </source>
</evidence>
<organism evidence="3 4">
    <name type="scientific">Desmophyllum pertusum</name>
    <dbReference type="NCBI Taxonomy" id="174260"/>
    <lineage>
        <taxon>Eukaryota</taxon>
        <taxon>Metazoa</taxon>
        <taxon>Cnidaria</taxon>
        <taxon>Anthozoa</taxon>
        <taxon>Hexacorallia</taxon>
        <taxon>Scleractinia</taxon>
        <taxon>Caryophylliina</taxon>
        <taxon>Caryophylliidae</taxon>
        <taxon>Desmophyllum</taxon>
    </lineage>
</organism>
<comment type="caution">
    <text evidence="3">The sequence shown here is derived from an EMBL/GenBank/DDBJ whole genome shotgun (WGS) entry which is preliminary data.</text>
</comment>
<gene>
    <name evidence="3" type="ORF">OS493_026439</name>
</gene>
<sequence length="122" mass="13897">MGSLLMSTEWRQVTKSLSTGFHLSDVQHYVSQIQACALSDATLRNYHSVWNTYTKFCHFYSIEPFPATPSTIAAFITLVSFSVKSDHTINNYLSALRRLHVFCHFDVSAFDDINVKLTQKLS</sequence>
<dbReference type="Gene3D" id="1.10.150.130">
    <property type="match status" value="1"/>
</dbReference>
<dbReference type="GO" id="GO:0015074">
    <property type="term" value="P:DNA integration"/>
    <property type="evidence" value="ECO:0007669"/>
    <property type="project" value="InterPro"/>
</dbReference>
<dbReference type="Pfam" id="PF02899">
    <property type="entry name" value="Phage_int_SAM_1"/>
    <property type="match status" value="1"/>
</dbReference>